<dbReference type="InterPro" id="IPR058912">
    <property type="entry name" value="HTH_animal"/>
</dbReference>
<sequence>MFFLQWNFMFYKKGHLHVRSNISKAEKGAIESLRLNKQFVVKPADKGGAVVVMDRQYYVNEIRSQLNDSDTYLRITHDPTSDITKEILTLSHRFCSLGVIDNKLGEFLINPYPICPVLYTLPKIHKNLTCPPGRPIVASTGSLLSPLAMVLEKILTPLLGHIPSFLRDTTHFLSAIRGLSIAPEDCYLVTLDVNSLYTNINNNNGIKAVETFLNDTTGFHPDLKAFCCALLTLILTKNFFLFEDEFFIQLNGTAMGSNVAPPYANIFMVDFESKFIYTHVLFQQFCPLWKRYIDDIFMIWCGDLDSLLSLYQSINTSVDKLTFTMQHDQKSISFLDTLVTINEDRTLSTDLFVKSTDKNSLLYFTSCHPHHIKRSLPRSQYSRINRIVSDPSRRTVRLNEMASKFRARGYPESFLDFPLDSSSSTKSQSRVNRMAFVNTYHPFMPIFHGLIHKHWSLLGLSYPTIPEFQVAPLMCHKKPPNLRNLLVAADIGSSKLVARQTFLATTRKGTFPCLHCLQCSNITRGDTFTHPRSAQRYNPYCLYSMRQRLYPLHLSTLGMYMRSWASYFSLSMVDFHYLSLITLSLIAWSFSYIQVLRSYQSCDRTPHKRRNYNGLFGWKMAAGKPVMPSALLAVDTGPRCLHSPATGILRKGPCSGALPTAAASSDHCRNLPALAVSVGQPEKQSGDVIALLSGCPVLTARPEKQSAEDRQRKLPDVYPGYWGPRDRWSLESCLCDSSPATKQRRCSDPDRCRYRCSVAMCDDLSRFVLRVPLRDFTPTIDAAYAAICSINSNVKNNKIIIYSPSDVPISSALQAAVRFQRCCATRTFVTSRSCDRDVTAGPGRIANLRPDGRVQR</sequence>
<gene>
    <name evidence="2" type="ORF">RIMI_LOCUS12799933</name>
</gene>
<reference evidence="2" key="1">
    <citation type="submission" date="2023-07" db="EMBL/GenBank/DDBJ databases">
        <authorList>
            <person name="Stuckert A."/>
        </authorList>
    </citation>
    <scope>NUCLEOTIDE SEQUENCE</scope>
</reference>
<name>A0ABN9LZG1_9NEOB</name>
<dbReference type="Pfam" id="PF26215">
    <property type="entry name" value="HTH_animal"/>
    <property type="match status" value="1"/>
</dbReference>
<proteinExistence type="predicted"/>
<accession>A0ABN9LZG1</accession>
<evidence type="ECO:0000313" key="2">
    <source>
        <dbReference type="EMBL" id="CAJ0949911.1"/>
    </source>
</evidence>
<evidence type="ECO:0000313" key="3">
    <source>
        <dbReference type="Proteomes" id="UP001176940"/>
    </source>
</evidence>
<dbReference type="PANTHER" id="PTHR21301:SF12">
    <property type="match status" value="1"/>
</dbReference>
<dbReference type="Proteomes" id="UP001176940">
    <property type="component" value="Unassembled WGS sequence"/>
</dbReference>
<dbReference type="PROSITE" id="PS50878">
    <property type="entry name" value="RT_POL"/>
    <property type="match status" value="1"/>
</dbReference>
<organism evidence="2 3">
    <name type="scientific">Ranitomeya imitator</name>
    <name type="common">mimic poison frog</name>
    <dbReference type="NCBI Taxonomy" id="111125"/>
    <lineage>
        <taxon>Eukaryota</taxon>
        <taxon>Metazoa</taxon>
        <taxon>Chordata</taxon>
        <taxon>Craniata</taxon>
        <taxon>Vertebrata</taxon>
        <taxon>Euteleostomi</taxon>
        <taxon>Amphibia</taxon>
        <taxon>Batrachia</taxon>
        <taxon>Anura</taxon>
        <taxon>Neobatrachia</taxon>
        <taxon>Hyloidea</taxon>
        <taxon>Dendrobatidae</taxon>
        <taxon>Dendrobatinae</taxon>
        <taxon>Ranitomeya</taxon>
    </lineage>
</organism>
<comment type="caution">
    <text evidence="2">The sequence shown here is derived from an EMBL/GenBank/DDBJ whole genome shotgun (WGS) entry which is preliminary data.</text>
</comment>
<dbReference type="EMBL" id="CAUEEQ010030856">
    <property type="protein sequence ID" value="CAJ0949911.1"/>
    <property type="molecule type" value="Genomic_DNA"/>
</dbReference>
<feature type="domain" description="Reverse transcriptase" evidence="1">
    <location>
        <begin position="102"/>
        <end position="353"/>
    </location>
</feature>
<protein>
    <recommendedName>
        <fullName evidence="1">Reverse transcriptase domain-containing protein</fullName>
    </recommendedName>
</protein>
<dbReference type="PANTHER" id="PTHR21301">
    <property type="entry name" value="REVERSE TRANSCRIPTASE"/>
    <property type="match status" value="1"/>
</dbReference>
<evidence type="ECO:0000259" key="1">
    <source>
        <dbReference type="PROSITE" id="PS50878"/>
    </source>
</evidence>
<keyword evidence="3" id="KW-1185">Reference proteome</keyword>
<dbReference type="InterPro" id="IPR000477">
    <property type="entry name" value="RT_dom"/>
</dbReference>